<reference evidence="2" key="1">
    <citation type="submission" date="2018-10" db="EMBL/GenBank/DDBJ databases">
        <title>Hidden diversity of soil giant viruses.</title>
        <authorList>
            <person name="Schulz F."/>
            <person name="Alteio L."/>
            <person name="Goudeau D."/>
            <person name="Ryan E.M."/>
            <person name="Malmstrom R.R."/>
            <person name="Blanchard J."/>
            <person name="Woyke T."/>
        </authorList>
    </citation>
    <scope>NUCLEOTIDE SEQUENCE</scope>
    <source>
        <strain evidence="2">FNV1</strain>
    </source>
</reference>
<feature type="repeat" description="TPR" evidence="1">
    <location>
        <begin position="91"/>
        <end position="124"/>
    </location>
</feature>
<dbReference type="InterPro" id="IPR011990">
    <property type="entry name" value="TPR-like_helical_dom_sf"/>
</dbReference>
<name>A0A3G5A0I5_9VIRU</name>
<gene>
    <name evidence="2" type="ORF">Faunusvirus2_26</name>
</gene>
<dbReference type="InterPro" id="IPR019734">
    <property type="entry name" value="TPR_rpt"/>
</dbReference>
<dbReference type="SMART" id="SM00028">
    <property type="entry name" value="TPR"/>
    <property type="match status" value="3"/>
</dbReference>
<protein>
    <submittedName>
        <fullName evidence="2">Uncharacterized protein</fullName>
    </submittedName>
</protein>
<accession>A0A3G5A0I5</accession>
<dbReference type="EMBL" id="MK072133">
    <property type="protein sequence ID" value="AYV79079.1"/>
    <property type="molecule type" value="Genomic_DNA"/>
</dbReference>
<sequence length="350" mass="40930">MNINITIMTDADIDEAEIIFINDKNNAVAIYKKGAEYGEKGDTKNMITYCEIAVYYGVVDAMTYLAHHYAGHYDTDNMIKYNKMAVDKDDAYAMQQLGHYYYSENDYENMFKYFNMAIEHHRDISSMDGLADYYKTIEQFDEMLKYCQMILDNTSDNADAKCADKQLIYRRFALRNMAIYYKTCKKYDEMFKYYDILIKNGDTNTLVDIAAYYKMMSDTESMIEYYVKAIYAGHIRGINGLGQYYTDNKLKSDGLKMFIKLQHDKKIADNMTGVIQNYIVYYFGDKTAFDNFFDEYNELLDSLKQKSDYIDELEVMPEGPKYKEAKDRFNKNVDVLTDTCSGIDAECTDE</sequence>
<proteinExistence type="predicted"/>
<evidence type="ECO:0000256" key="1">
    <source>
        <dbReference type="PROSITE-ProRule" id="PRU00339"/>
    </source>
</evidence>
<dbReference type="SUPFAM" id="SSF81901">
    <property type="entry name" value="HCP-like"/>
    <property type="match status" value="2"/>
</dbReference>
<evidence type="ECO:0000313" key="2">
    <source>
        <dbReference type="EMBL" id="AYV79079.1"/>
    </source>
</evidence>
<keyword evidence="1" id="KW-0802">TPR repeat</keyword>
<organism evidence="2">
    <name type="scientific">Faunusvirus sp</name>
    <dbReference type="NCBI Taxonomy" id="2487766"/>
    <lineage>
        <taxon>Viruses</taxon>
        <taxon>Varidnaviria</taxon>
        <taxon>Bamfordvirae</taxon>
        <taxon>Nucleocytoviricota</taxon>
        <taxon>Megaviricetes</taxon>
        <taxon>Imitervirales</taxon>
        <taxon>Mimiviridae</taxon>
    </lineage>
</organism>
<dbReference type="PROSITE" id="PS50005">
    <property type="entry name" value="TPR"/>
    <property type="match status" value="1"/>
</dbReference>
<dbReference type="Gene3D" id="1.25.40.10">
    <property type="entry name" value="Tetratricopeptide repeat domain"/>
    <property type="match status" value="2"/>
</dbReference>